<reference evidence="3" key="2">
    <citation type="submission" date="2019-09" db="UniProtKB">
        <authorList>
            <consortium name="WormBaseParasite"/>
        </authorList>
    </citation>
    <scope>IDENTIFICATION</scope>
</reference>
<accession>A0A183FJH4</accession>
<proteinExistence type="predicted"/>
<name>A0A183FJH4_HELPZ</name>
<keyword evidence="2" id="KW-1185">Reference proteome</keyword>
<sequence length="68" mass="7757">MHHASIYIGYPEKARLGDYRSRESKLTTLPVLALRYAMGIADDEILKPGSMLLLELHRNLVGEYTVRL</sequence>
<dbReference type="Proteomes" id="UP000050761">
    <property type="component" value="Unassembled WGS sequence"/>
</dbReference>
<dbReference type="EMBL" id="UZAH01025828">
    <property type="protein sequence ID" value="VDO71203.1"/>
    <property type="molecule type" value="Genomic_DNA"/>
</dbReference>
<protein>
    <submittedName>
        <fullName evidence="3">NLPC_P60 domain-containing protein</fullName>
    </submittedName>
</protein>
<evidence type="ECO:0000313" key="2">
    <source>
        <dbReference type="Proteomes" id="UP000050761"/>
    </source>
</evidence>
<evidence type="ECO:0000313" key="1">
    <source>
        <dbReference type="EMBL" id="VDO71203.1"/>
    </source>
</evidence>
<evidence type="ECO:0000313" key="3">
    <source>
        <dbReference type="WBParaSite" id="HPBE_0000716801-mRNA-1"/>
    </source>
</evidence>
<reference evidence="1 2" key="1">
    <citation type="submission" date="2018-11" db="EMBL/GenBank/DDBJ databases">
        <authorList>
            <consortium name="Pathogen Informatics"/>
        </authorList>
    </citation>
    <scope>NUCLEOTIDE SEQUENCE [LARGE SCALE GENOMIC DNA]</scope>
</reference>
<organism evidence="2 3">
    <name type="scientific">Heligmosomoides polygyrus</name>
    <name type="common">Parasitic roundworm</name>
    <dbReference type="NCBI Taxonomy" id="6339"/>
    <lineage>
        <taxon>Eukaryota</taxon>
        <taxon>Metazoa</taxon>
        <taxon>Ecdysozoa</taxon>
        <taxon>Nematoda</taxon>
        <taxon>Chromadorea</taxon>
        <taxon>Rhabditida</taxon>
        <taxon>Rhabditina</taxon>
        <taxon>Rhabditomorpha</taxon>
        <taxon>Strongyloidea</taxon>
        <taxon>Heligmosomidae</taxon>
        <taxon>Heligmosomoides</taxon>
    </lineage>
</organism>
<gene>
    <name evidence="1" type="ORF">HPBE_LOCUS7169</name>
</gene>
<dbReference type="WBParaSite" id="HPBE_0000716801-mRNA-1">
    <property type="protein sequence ID" value="HPBE_0000716801-mRNA-1"/>
    <property type="gene ID" value="HPBE_0000716801"/>
</dbReference>
<dbReference type="AlphaFoldDB" id="A0A183FJH4"/>
<accession>A0A3P7Z1J3</accession>